<protein>
    <submittedName>
        <fullName evidence="1">Uncharacterized protein</fullName>
    </submittedName>
</protein>
<dbReference type="Proteomes" id="UP000182658">
    <property type="component" value="Unassembled WGS sequence"/>
</dbReference>
<dbReference type="EMBL" id="KV875104">
    <property type="protein sequence ID" value="OIW24181.1"/>
    <property type="molecule type" value="Genomic_DNA"/>
</dbReference>
<dbReference type="AlphaFoldDB" id="A0A1J7I9P0"/>
<proteinExistence type="predicted"/>
<reference evidence="1 2" key="1">
    <citation type="submission" date="2016-10" db="EMBL/GenBank/DDBJ databases">
        <title>Draft genome sequence of Coniochaeta ligniaria NRRL30616, a lignocellulolytic fungus for bioabatement of inhibitors in plant biomass hydrolysates.</title>
        <authorList>
            <consortium name="DOE Joint Genome Institute"/>
            <person name="Jimenez D.J."/>
            <person name="Hector R.E."/>
            <person name="Riley R."/>
            <person name="Sun H."/>
            <person name="Grigoriev I.V."/>
            <person name="Van Elsas J.D."/>
            <person name="Nichols N.N."/>
        </authorList>
    </citation>
    <scope>NUCLEOTIDE SEQUENCE [LARGE SCALE GENOMIC DNA]</scope>
    <source>
        <strain evidence="1 2">NRRL 30616</strain>
    </source>
</reference>
<dbReference type="InParanoid" id="A0A1J7I9P0"/>
<evidence type="ECO:0000313" key="1">
    <source>
        <dbReference type="EMBL" id="OIW24181.1"/>
    </source>
</evidence>
<organism evidence="1 2">
    <name type="scientific">Coniochaeta ligniaria NRRL 30616</name>
    <dbReference type="NCBI Taxonomy" id="1408157"/>
    <lineage>
        <taxon>Eukaryota</taxon>
        <taxon>Fungi</taxon>
        <taxon>Dikarya</taxon>
        <taxon>Ascomycota</taxon>
        <taxon>Pezizomycotina</taxon>
        <taxon>Sordariomycetes</taxon>
        <taxon>Sordariomycetidae</taxon>
        <taxon>Coniochaetales</taxon>
        <taxon>Coniochaetaceae</taxon>
        <taxon>Coniochaeta</taxon>
    </lineage>
</organism>
<keyword evidence="2" id="KW-1185">Reference proteome</keyword>
<evidence type="ECO:0000313" key="2">
    <source>
        <dbReference type="Proteomes" id="UP000182658"/>
    </source>
</evidence>
<name>A0A1J7I9P0_9PEZI</name>
<sequence>MGLCQAVFMVLYCSKHTLSSIGGPAGTAGSGIGIVLCYGSAGGGVGVDVTAEHGTGVAVVAAVVPCDISSGLYRSATGRLGGVVVGNLAFTGQVDVMPKTPSEALPAQRVSRHPSAQAAPYAWALVVVAKVIDEATCWLGDTAVDSLLDQALG</sequence>
<gene>
    <name evidence="1" type="ORF">CONLIGDRAFT_107538</name>
</gene>
<accession>A0A1J7I9P0</accession>